<keyword evidence="2" id="KW-1185">Reference proteome</keyword>
<accession>A0AAV5D6T2</accession>
<gene>
    <name evidence="1" type="primary">ga23625</name>
    <name evidence="1" type="ORF">PR202_ga23625</name>
</gene>
<sequence length="75" mass="8039">MSRYRLRASCARTVQNPAASSAQHVATFPRAAAPTMATTTWSERMIILRTEVLAGALPSSFMSTTTLGGVAAPRW</sequence>
<proteinExistence type="predicted"/>
<dbReference type="EMBL" id="BQKI01000012">
    <property type="protein sequence ID" value="GJN05946.1"/>
    <property type="molecule type" value="Genomic_DNA"/>
</dbReference>
<comment type="caution">
    <text evidence="1">The sequence shown here is derived from an EMBL/GenBank/DDBJ whole genome shotgun (WGS) entry which is preliminary data.</text>
</comment>
<evidence type="ECO:0000313" key="1">
    <source>
        <dbReference type="EMBL" id="GJN05946.1"/>
    </source>
</evidence>
<reference evidence="1" key="2">
    <citation type="submission" date="2021-12" db="EMBL/GenBank/DDBJ databases">
        <title>Resequencing data analysis of finger millet.</title>
        <authorList>
            <person name="Hatakeyama M."/>
            <person name="Aluri S."/>
            <person name="Balachadran M.T."/>
            <person name="Sivarajan S.R."/>
            <person name="Poveda L."/>
            <person name="Shimizu-Inatsugi R."/>
            <person name="Schlapbach R."/>
            <person name="Sreeman S.M."/>
            <person name="Shimizu K.K."/>
        </authorList>
    </citation>
    <scope>NUCLEOTIDE SEQUENCE</scope>
</reference>
<protein>
    <submittedName>
        <fullName evidence="1">Uncharacterized protein</fullName>
    </submittedName>
</protein>
<dbReference type="Proteomes" id="UP001054889">
    <property type="component" value="Unassembled WGS sequence"/>
</dbReference>
<organism evidence="1 2">
    <name type="scientific">Eleusine coracana subsp. coracana</name>
    <dbReference type="NCBI Taxonomy" id="191504"/>
    <lineage>
        <taxon>Eukaryota</taxon>
        <taxon>Viridiplantae</taxon>
        <taxon>Streptophyta</taxon>
        <taxon>Embryophyta</taxon>
        <taxon>Tracheophyta</taxon>
        <taxon>Spermatophyta</taxon>
        <taxon>Magnoliopsida</taxon>
        <taxon>Liliopsida</taxon>
        <taxon>Poales</taxon>
        <taxon>Poaceae</taxon>
        <taxon>PACMAD clade</taxon>
        <taxon>Chloridoideae</taxon>
        <taxon>Cynodonteae</taxon>
        <taxon>Eleusininae</taxon>
        <taxon>Eleusine</taxon>
    </lineage>
</organism>
<name>A0AAV5D6T2_ELECO</name>
<evidence type="ECO:0000313" key="2">
    <source>
        <dbReference type="Proteomes" id="UP001054889"/>
    </source>
</evidence>
<dbReference type="AlphaFoldDB" id="A0AAV5D6T2"/>
<reference evidence="1" key="1">
    <citation type="journal article" date="2018" name="DNA Res.">
        <title>Multiple hybrid de novo genome assembly of finger millet, an orphan allotetraploid crop.</title>
        <authorList>
            <person name="Hatakeyama M."/>
            <person name="Aluri S."/>
            <person name="Balachadran M.T."/>
            <person name="Sivarajan S.R."/>
            <person name="Patrignani A."/>
            <person name="Gruter S."/>
            <person name="Poveda L."/>
            <person name="Shimizu-Inatsugi R."/>
            <person name="Baeten J."/>
            <person name="Francoijs K.J."/>
            <person name="Nataraja K.N."/>
            <person name="Reddy Y.A.N."/>
            <person name="Phadnis S."/>
            <person name="Ravikumar R.L."/>
            <person name="Schlapbach R."/>
            <person name="Sreeman S.M."/>
            <person name="Shimizu K.K."/>
        </authorList>
    </citation>
    <scope>NUCLEOTIDE SEQUENCE</scope>
</reference>